<dbReference type="NCBIfam" id="NF040466">
    <property type="entry name" value="ydjY_domain"/>
    <property type="match status" value="1"/>
</dbReference>
<feature type="region of interest" description="Disordered" evidence="1">
    <location>
        <begin position="53"/>
        <end position="127"/>
    </location>
</feature>
<gene>
    <name evidence="2" type="ORF">Pla100_61740</name>
</gene>
<feature type="compositionally biased region" description="Pro residues" evidence="1">
    <location>
        <begin position="94"/>
        <end position="114"/>
    </location>
</feature>
<dbReference type="Proteomes" id="UP000316213">
    <property type="component" value="Unassembled WGS sequence"/>
</dbReference>
<organism evidence="2 3">
    <name type="scientific">Neorhodopirellula pilleata</name>
    <dbReference type="NCBI Taxonomy" id="2714738"/>
    <lineage>
        <taxon>Bacteria</taxon>
        <taxon>Pseudomonadati</taxon>
        <taxon>Planctomycetota</taxon>
        <taxon>Planctomycetia</taxon>
        <taxon>Pirellulales</taxon>
        <taxon>Pirellulaceae</taxon>
        <taxon>Neorhodopirellula</taxon>
    </lineage>
</organism>
<dbReference type="RefSeq" id="WP_197168339.1">
    <property type="nucleotide sequence ID" value="NZ_SJPM01000040.1"/>
</dbReference>
<feature type="region of interest" description="Disordered" evidence="1">
    <location>
        <begin position="1"/>
        <end position="23"/>
    </location>
</feature>
<feature type="region of interest" description="Disordered" evidence="1">
    <location>
        <begin position="409"/>
        <end position="457"/>
    </location>
</feature>
<evidence type="ECO:0000313" key="2">
    <source>
        <dbReference type="EMBL" id="TWT86129.1"/>
    </source>
</evidence>
<evidence type="ECO:0000313" key="3">
    <source>
        <dbReference type="Proteomes" id="UP000316213"/>
    </source>
</evidence>
<keyword evidence="3" id="KW-1185">Reference proteome</keyword>
<feature type="compositionally biased region" description="Basic and acidic residues" evidence="1">
    <location>
        <begin position="1"/>
        <end position="20"/>
    </location>
</feature>
<sequence>MTVEFARRSRKMVEPSRDDDGCGSFWTLGNRVSSVFLVFAGVVCVGFPGCRPQTAPPSASSATRSEVITPAEPAAKLPESNAPAVETANEPAPEEPNPTKPVPAKPAPMTPAPIKPESSEPAAAMAPAPAIEPAPAIVPATSAEQGKPLTQAELDEEYVPDPEIMAELEAQAKALRRLADTYGPPAGGTQLGVQPDLWVDMKAKRIYIDGYVTMRRGPLEMLACPVGTKEHESVIAVFAKSSEVHAALLAIGAESGTTARWDPEFKPPTGQTVAVWVMHRNEKEAAPSDETEVSAQDNRTRYRPFVPGDQFNVVDARRWVRNVETKEELAEPWVFAGSEFWTDPDEKVEHYSANAGDMICVSNFSTAMMDVPFASSADAGNTLFEPFTERIPEQGTPVRLVLVPLPSEADKTERSIAPEQPPEVDMLPLGDHSPEDDAKGADSKEAEPPVKTDDSGS</sequence>
<evidence type="ECO:0000256" key="1">
    <source>
        <dbReference type="SAM" id="MobiDB-lite"/>
    </source>
</evidence>
<dbReference type="AlphaFoldDB" id="A0A5C5ZFA1"/>
<accession>A0A5C5ZFA1</accession>
<dbReference type="InterPro" id="IPR047750">
    <property type="entry name" value="YdjY-like"/>
</dbReference>
<name>A0A5C5ZFA1_9BACT</name>
<comment type="caution">
    <text evidence="2">The sequence shown here is derived from an EMBL/GenBank/DDBJ whole genome shotgun (WGS) entry which is preliminary data.</text>
</comment>
<feature type="compositionally biased region" description="Low complexity" evidence="1">
    <location>
        <begin position="82"/>
        <end position="91"/>
    </location>
</feature>
<dbReference type="EMBL" id="SJPM01000040">
    <property type="protein sequence ID" value="TWT86129.1"/>
    <property type="molecule type" value="Genomic_DNA"/>
</dbReference>
<proteinExistence type="predicted"/>
<reference evidence="2 3" key="1">
    <citation type="submission" date="2019-02" db="EMBL/GenBank/DDBJ databases">
        <title>Deep-cultivation of Planctomycetes and their phenomic and genomic characterization uncovers novel biology.</title>
        <authorList>
            <person name="Wiegand S."/>
            <person name="Jogler M."/>
            <person name="Boedeker C."/>
            <person name="Pinto D."/>
            <person name="Vollmers J."/>
            <person name="Rivas-Marin E."/>
            <person name="Kohn T."/>
            <person name="Peeters S.H."/>
            <person name="Heuer A."/>
            <person name="Rast P."/>
            <person name="Oberbeckmann S."/>
            <person name="Bunk B."/>
            <person name="Jeske O."/>
            <person name="Meyerdierks A."/>
            <person name="Storesund J.E."/>
            <person name="Kallscheuer N."/>
            <person name="Luecker S."/>
            <person name="Lage O.M."/>
            <person name="Pohl T."/>
            <person name="Merkel B.J."/>
            <person name="Hornburger P."/>
            <person name="Mueller R.-W."/>
            <person name="Bruemmer F."/>
            <person name="Labrenz M."/>
            <person name="Spormann A.M."/>
            <person name="Op Den Camp H."/>
            <person name="Overmann J."/>
            <person name="Amann R."/>
            <person name="Jetten M.S.M."/>
            <person name="Mascher T."/>
            <person name="Medema M.H."/>
            <person name="Devos D.P."/>
            <person name="Kaster A.-K."/>
            <person name="Ovreas L."/>
            <person name="Rohde M."/>
            <person name="Galperin M.Y."/>
            <person name="Jogler C."/>
        </authorList>
    </citation>
    <scope>NUCLEOTIDE SEQUENCE [LARGE SCALE GENOMIC DNA]</scope>
    <source>
        <strain evidence="2 3">Pla100</strain>
    </source>
</reference>
<protein>
    <submittedName>
        <fullName evidence="2">Uncharacterized protein</fullName>
    </submittedName>
</protein>
<feature type="compositionally biased region" description="Basic and acidic residues" evidence="1">
    <location>
        <begin position="432"/>
        <end position="457"/>
    </location>
</feature>